<sequence>MPDETLPETPPETLPETTENDVTEVTEPESTVEALESVERSDSAAAKAAEHVLATVEPTVGVSKPDTILVADGVQRRFGGMTAVDVDHLEVQRGVITALIGPNGAGKTTFFNLLTGFDKPNQGSWSFEGKSLAGISAAKVARNGMVRTFQLTKALSRLTVLQNMQLAAMDNPGENLFASLVKPLWSGTEKRNAEKALEILSRFKLDAKKDDFAGSLSGGQRKLLEMARALMTDPTMIMLDEPMAGVNPALVQSLLGHIQALRDDGMTVLFVEHDMHAVRHISDWVVVMAEGRIVAEGPPAAVMQDQAVVDAYLGAHHDTDLGDDSLLDPAVLARLEAEEEKR</sequence>
<evidence type="ECO:0000256" key="2">
    <source>
        <dbReference type="ARBA" id="ARBA00022741"/>
    </source>
</evidence>
<evidence type="ECO:0000256" key="1">
    <source>
        <dbReference type="ARBA" id="ARBA00022448"/>
    </source>
</evidence>
<protein>
    <submittedName>
        <fullName evidence="6">Branched-chain amino acid transport system ATP-binding protein</fullName>
    </submittedName>
</protein>
<evidence type="ECO:0000256" key="4">
    <source>
        <dbReference type="SAM" id="MobiDB-lite"/>
    </source>
</evidence>
<keyword evidence="7" id="KW-1185">Reference proteome</keyword>
<keyword evidence="2" id="KW-0547">Nucleotide-binding</keyword>
<dbReference type="InterPro" id="IPR032823">
    <property type="entry name" value="BCA_ABC_TP_C"/>
</dbReference>
<feature type="domain" description="ABC transporter" evidence="5">
    <location>
        <begin position="69"/>
        <end position="315"/>
    </location>
</feature>
<dbReference type="GO" id="GO:0005524">
    <property type="term" value="F:ATP binding"/>
    <property type="evidence" value="ECO:0007669"/>
    <property type="project" value="UniProtKB-KW"/>
</dbReference>
<dbReference type="PANTHER" id="PTHR45772">
    <property type="entry name" value="CONSERVED COMPONENT OF ABC TRANSPORTER FOR NATURAL AMINO ACIDS-RELATED"/>
    <property type="match status" value="1"/>
</dbReference>
<dbReference type="PROSITE" id="PS00211">
    <property type="entry name" value="ABC_TRANSPORTER_1"/>
    <property type="match status" value="1"/>
</dbReference>
<dbReference type="InterPro" id="IPR003439">
    <property type="entry name" value="ABC_transporter-like_ATP-bd"/>
</dbReference>
<dbReference type="InterPro" id="IPR051120">
    <property type="entry name" value="ABC_AA/LPS_Transport"/>
</dbReference>
<dbReference type="PROSITE" id="PS50893">
    <property type="entry name" value="ABC_TRANSPORTER_2"/>
    <property type="match status" value="1"/>
</dbReference>
<organism evidence="6 7">
    <name type="scientific">Promicromonospora thailandica</name>
    <dbReference type="NCBI Taxonomy" id="765201"/>
    <lineage>
        <taxon>Bacteria</taxon>
        <taxon>Bacillati</taxon>
        <taxon>Actinomycetota</taxon>
        <taxon>Actinomycetes</taxon>
        <taxon>Micrococcales</taxon>
        <taxon>Promicromonosporaceae</taxon>
        <taxon>Promicromonospora</taxon>
    </lineage>
</organism>
<feature type="compositionally biased region" description="Acidic residues" evidence="4">
    <location>
        <begin position="18"/>
        <end position="27"/>
    </location>
</feature>
<reference evidence="6" key="1">
    <citation type="submission" date="2022-06" db="EMBL/GenBank/DDBJ databases">
        <title>Genomic Encyclopedia of Archaeal and Bacterial Type Strains, Phase II (KMG-II): from individual species to whole genera.</title>
        <authorList>
            <person name="Goeker M."/>
        </authorList>
    </citation>
    <scope>NUCLEOTIDE SEQUENCE</scope>
    <source>
        <strain evidence="6">DSM 26652</strain>
    </source>
</reference>
<dbReference type="Gene3D" id="3.40.50.300">
    <property type="entry name" value="P-loop containing nucleotide triphosphate hydrolases"/>
    <property type="match status" value="1"/>
</dbReference>
<dbReference type="Pfam" id="PF12399">
    <property type="entry name" value="BCA_ABC_TP_C"/>
    <property type="match status" value="1"/>
</dbReference>
<accession>A0A9X2G4E6</accession>
<dbReference type="GO" id="GO:0016887">
    <property type="term" value="F:ATP hydrolysis activity"/>
    <property type="evidence" value="ECO:0007669"/>
    <property type="project" value="InterPro"/>
</dbReference>
<name>A0A9X2G4E6_9MICO</name>
<evidence type="ECO:0000313" key="6">
    <source>
        <dbReference type="EMBL" id="MCP2265122.1"/>
    </source>
</evidence>
<dbReference type="FunFam" id="3.40.50.300:FF:000421">
    <property type="entry name" value="Branched-chain amino acid ABC transporter ATP-binding protein"/>
    <property type="match status" value="1"/>
</dbReference>
<keyword evidence="1" id="KW-0813">Transport</keyword>
<dbReference type="Pfam" id="PF00005">
    <property type="entry name" value="ABC_tran"/>
    <property type="match status" value="1"/>
</dbReference>
<dbReference type="InterPro" id="IPR017871">
    <property type="entry name" value="ABC_transporter-like_CS"/>
</dbReference>
<keyword evidence="3 6" id="KW-0067">ATP-binding</keyword>
<dbReference type="PANTHER" id="PTHR45772:SF9">
    <property type="entry name" value="CONSERVED COMPONENT OF ABC TRANSPORTER FOR NATURAL AMINO ACIDS"/>
    <property type="match status" value="1"/>
</dbReference>
<dbReference type="InterPro" id="IPR027417">
    <property type="entry name" value="P-loop_NTPase"/>
</dbReference>
<evidence type="ECO:0000259" key="5">
    <source>
        <dbReference type="PROSITE" id="PS50893"/>
    </source>
</evidence>
<evidence type="ECO:0000313" key="7">
    <source>
        <dbReference type="Proteomes" id="UP001139493"/>
    </source>
</evidence>
<dbReference type="SUPFAM" id="SSF52540">
    <property type="entry name" value="P-loop containing nucleoside triphosphate hydrolases"/>
    <property type="match status" value="1"/>
</dbReference>
<dbReference type="AlphaFoldDB" id="A0A9X2G4E6"/>
<dbReference type="CDD" id="cd03219">
    <property type="entry name" value="ABC_Mj1267_LivG_branched"/>
    <property type="match status" value="1"/>
</dbReference>
<feature type="region of interest" description="Disordered" evidence="4">
    <location>
        <begin position="1"/>
        <end position="31"/>
    </location>
</feature>
<gene>
    <name evidence="6" type="ORF">APR03_002470</name>
</gene>
<dbReference type="Proteomes" id="UP001139493">
    <property type="component" value="Unassembled WGS sequence"/>
</dbReference>
<comment type="caution">
    <text evidence="6">The sequence shown here is derived from an EMBL/GenBank/DDBJ whole genome shotgun (WGS) entry which is preliminary data.</text>
</comment>
<dbReference type="SMART" id="SM00382">
    <property type="entry name" value="AAA"/>
    <property type="match status" value="1"/>
</dbReference>
<proteinExistence type="predicted"/>
<dbReference type="InterPro" id="IPR003593">
    <property type="entry name" value="AAA+_ATPase"/>
</dbReference>
<dbReference type="EMBL" id="JAMTCS010000007">
    <property type="protein sequence ID" value="MCP2265122.1"/>
    <property type="molecule type" value="Genomic_DNA"/>
</dbReference>
<dbReference type="GO" id="GO:0005886">
    <property type="term" value="C:plasma membrane"/>
    <property type="evidence" value="ECO:0007669"/>
    <property type="project" value="TreeGrafter"/>
</dbReference>
<evidence type="ECO:0000256" key="3">
    <source>
        <dbReference type="ARBA" id="ARBA00022840"/>
    </source>
</evidence>